<dbReference type="EMBL" id="JASBWV010000005">
    <property type="protein sequence ID" value="KAJ9126347.1"/>
    <property type="molecule type" value="Genomic_DNA"/>
</dbReference>
<evidence type="ECO:0000313" key="2">
    <source>
        <dbReference type="Proteomes" id="UP001234202"/>
    </source>
</evidence>
<sequence>MQDPENNTPALLALLQHLLPSSTTSTLTQPTDLVAAYVHALLVSLQFRLNTTPDGAEDRSSDAQGHEAAGNNVATAGGGGGGGGADDDTVSEPDTVVADDEQQGETLPDERFTSLGISVADARASRLPAGWNARGEDSYTFTYRHEQSQMTFTFKVGRIGNRVSVMGMAEDGEPYQLSVVLSDYVQASFLPWPREDEPASRQRPLNEGFASINKLDELTTRIKREIVLGLIPGIQVPGLTDSNSRGVNPSNGPPSSGGAFPGPPRVPQGSQPRLPDEPSSGDNNNNNASRFPYNPSIGHRDLDPTAAFQPPGMARPGRYPFDPSHDGGGMLVDFNHPLFAGRRQRGDDEQGPGGMQNPPGARWDPVGPGFSTGGRGGSGSGGLGASTGGMRGDGGGGGNGDGLRDPDFDELLPPGEFGPDLRMPGQRGGAAARGRGGMGGMGNPFDGTGFGGGFGGRGGGGGGGGGGFGGGLGGGGFYM</sequence>
<keyword evidence="2" id="KW-1185">Reference proteome</keyword>
<accession>A0ACC2XUH9</accession>
<reference evidence="1" key="1">
    <citation type="submission" date="2023-04" db="EMBL/GenBank/DDBJ databases">
        <title>Draft Genome sequencing of Naganishia species isolated from polar environments using Oxford Nanopore Technology.</title>
        <authorList>
            <person name="Leo P."/>
            <person name="Venkateswaran K."/>
        </authorList>
    </citation>
    <scope>NUCLEOTIDE SEQUENCE</scope>
    <source>
        <strain evidence="1">DBVPG 5303</strain>
    </source>
</reference>
<name>A0ACC2XUH9_9TREE</name>
<comment type="caution">
    <text evidence="1">The sequence shown here is derived from an EMBL/GenBank/DDBJ whole genome shotgun (WGS) entry which is preliminary data.</text>
</comment>
<evidence type="ECO:0000313" key="1">
    <source>
        <dbReference type="EMBL" id="KAJ9126347.1"/>
    </source>
</evidence>
<dbReference type="Proteomes" id="UP001234202">
    <property type="component" value="Unassembled WGS sequence"/>
</dbReference>
<organism evidence="1 2">
    <name type="scientific">Naganishia onofrii</name>
    <dbReference type="NCBI Taxonomy" id="1851511"/>
    <lineage>
        <taxon>Eukaryota</taxon>
        <taxon>Fungi</taxon>
        <taxon>Dikarya</taxon>
        <taxon>Basidiomycota</taxon>
        <taxon>Agaricomycotina</taxon>
        <taxon>Tremellomycetes</taxon>
        <taxon>Filobasidiales</taxon>
        <taxon>Filobasidiaceae</taxon>
        <taxon>Naganishia</taxon>
    </lineage>
</organism>
<protein>
    <submittedName>
        <fullName evidence="1">Uncharacterized protein</fullName>
    </submittedName>
</protein>
<gene>
    <name evidence="1" type="ORF">QFC24_002081</name>
</gene>
<proteinExistence type="predicted"/>